<protein>
    <recommendedName>
        <fullName evidence="1">VOC domain-containing protein</fullName>
    </recommendedName>
</protein>
<accession>A0AAD2BMW6</accession>
<feature type="domain" description="VOC" evidence="1">
    <location>
        <begin position="1"/>
        <end position="129"/>
    </location>
</feature>
<dbReference type="EMBL" id="CATZAR010000006">
    <property type="protein sequence ID" value="CAJ0794505.1"/>
    <property type="molecule type" value="Genomic_DNA"/>
</dbReference>
<organism evidence="2 4">
    <name type="scientific">Ralstonia thomasii</name>
    <dbReference type="NCBI Taxonomy" id="3058596"/>
    <lineage>
        <taxon>Bacteria</taxon>
        <taxon>Pseudomonadati</taxon>
        <taxon>Pseudomonadota</taxon>
        <taxon>Betaproteobacteria</taxon>
        <taxon>Burkholderiales</taxon>
        <taxon>Burkholderiaceae</taxon>
        <taxon>Ralstonia</taxon>
    </lineage>
</organism>
<reference evidence="2 5" key="1">
    <citation type="submission" date="2023-07" db="EMBL/GenBank/DDBJ databases">
        <authorList>
            <person name="Peeters C."/>
        </authorList>
    </citation>
    <scope>NUCLEOTIDE SEQUENCE</scope>
    <source>
        <strain evidence="3 5">LMG 18095</strain>
        <strain evidence="2">R-77560</strain>
    </source>
</reference>
<dbReference type="PANTHER" id="PTHR35006:SF2">
    <property type="entry name" value="GLYOXALASE FAMILY PROTEIN (AFU_ORTHOLOGUE AFUA_5G14830)"/>
    <property type="match status" value="1"/>
</dbReference>
<name>A0AAD2BMW6_9RALS</name>
<evidence type="ECO:0000313" key="3">
    <source>
        <dbReference type="EMBL" id="CAJ0794505.1"/>
    </source>
</evidence>
<evidence type="ECO:0000313" key="2">
    <source>
        <dbReference type="EMBL" id="CAJ0783902.1"/>
    </source>
</evidence>
<dbReference type="CDD" id="cd07262">
    <property type="entry name" value="VOC_like"/>
    <property type="match status" value="1"/>
</dbReference>
<dbReference type="PROSITE" id="PS51819">
    <property type="entry name" value="VOC"/>
    <property type="match status" value="1"/>
</dbReference>
<comment type="caution">
    <text evidence="2">The sequence shown here is derived from an EMBL/GenBank/DDBJ whole genome shotgun (WGS) entry which is preliminary data.</text>
</comment>
<dbReference type="PANTHER" id="PTHR35006">
    <property type="entry name" value="GLYOXALASE FAMILY PROTEIN (AFU_ORTHOLOGUE AFUA_5G14830)"/>
    <property type="match status" value="1"/>
</dbReference>
<evidence type="ECO:0000259" key="1">
    <source>
        <dbReference type="PROSITE" id="PS51819"/>
    </source>
</evidence>
<evidence type="ECO:0000313" key="5">
    <source>
        <dbReference type="Proteomes" id="UP001189773"/>
    </source>
</evidence>
<dbReference type="EMBL" id="CATZAZ010000002">
    <property type="protein sequence ID" value="CAJ0783902.1"/>
    <property type="molecule type" value="Genomic_DNA"/>
</dbReference>
<dbReference type="Proteomes" id="UP001189773">
    <property type="component" value="Unassembled WGS sequence"/>
</dbReference>
<dbReference type="InterPro" id="IPR029068">
    <property type="entry name" value="Glyas_Bleomycin-R_OHBP_Dase"/>
</dbReference>
<dbReference type="AlphaFoldDB" id="A0AAD2BMW6"/>
<dbReference type="InterPro" id="IPR037523">
    <property type="entry name" value="VOC_core"/>
</dbReference>
<proteinExistence type="predicted"/>
<dbReference type="Pfam" id="PF00903">
    <property type="entry name" value="Glyoxalase"/>
    <property type="match status" value="1"/>
</dbReference>
<dbReference type="Gene3D" id="3.10.180.10">
    <property type="entry name" value="2,3-Dihydroxybiphenyl 1,2-Dioxygenase, domain 1"/>
    <property type="match status" value="1"/>
</dbReference>
<sequence>MIDHTGVVVSDFEASKRFYERALGAIGLGKLREFPAAVTGHTDVAGFGPSGKAEFWISAATAGQGSNKPPVHVAFRVDTRADVDTFYAAALAAGGTDNGAPGVRAHYHPNYYGAFVRDPDGHNIEAVCHAPG</sequence>
<gene>
    <name evidence="3" type="ORF">LMG18095_02614</name>
    <name evidence="2" type="ORF">R77560_01091</name>
</gene>
<dbReference type="InterPro" id="IPR004360">
    <property type="entry name" value="Glyas_Fos-R_dOase_dom"/>
</dbReference>
<dbReference type="Proteomes" id="UP001189756">
    <property type="component" value="Unassembled WGS sequence"/>
</dbReference>
<evidence type="ECO:0000313" key="4">
    <source>
        <dbReference type="Proteomes" id="UP001189756"/>
    </source>
</evidence>
<dbReference type="RefSeq" id="WP_009239349.1">
    <property type="nucleotide sequence ID" value="NZ_CATWDO010000008.1"/>
</dbReference>
<dbReference type="GeneID" id="61388388"/>
<keyword evidence="5" id="KW-1185">Reference proteome</keyword>
<dbReference type="SUPFAM" id="SSF54593">
    <property type="entry name" value="Glyoxalase/Bleomycin resistance protein/Dihydroxybiphenyl dioxygenase"/>
    <property type="match status" value="1"/>
</dbReference>